<dbReference type="PIRSF" id="PIRSF006054">
    <property type="entry name" value="UCP006054"/>
    <property type="match status" value="1"/>
</dbReference>
<evidence type="ECO:0000313" key="4">
    <source>
        <dbReference type="Proteomes" id="UP000593601"/>
    </source>
</evidence>
<dbReference type="Pfam" id="PF03313">
    <property type="entry name" value="SDH_alpha"/>
    <property type="match status" value="1"/>
</dbReference>
<dbReference type="Proteomes" id="UP000593601">
    <property type="component" value="Chromosome"/>
</dbReference>
<dbReference type="AlphaFoldDB" id="A0A7M2RE65"/>
<evidence type="ECO:0000256" key="1">
    <source>
        <dbReference type="HAMAP-Rule" id="MF_01845"/>
    </source>
</evidence>
<gene>
    <name evidence="3" type="ORF">INP51_11440</name>
</gene>
<organism evidence="3 4">
    <name type="scientific">Blautia liquoris</name>
    <dbReference type="NCBI Taxonomy" id="2779518"/>
    <lineage>
        <taxon>Bacteria</taxon>
        <taxon>Bacillati</taxon>
        <taxon>Bacillota</taxon>
        <taxon>Clostridia</taxon>
        <taxon>Lachnospirales</taxon>
        <taxon>Lachnospiraceae</taxon>
        <taxon>Blautia</taxon>
    </lineage>
</organism>
<dbReference type="RefSeq" id="WP_193734975.1">
    <property type="nucleotide sequence ID" value="NZ_CP063304.1"/>
</dbReference>
<dbReference type="GO" id="GO:0080146">
    <property type="term" value="F:L-cysteine desulfhydrase activity"/>
    <property type="evidence" value="ECO:0007669"/>
    <property type="project" value="TreeGrafter"/>
</dbReference>
<keyword evidence="4" id="KW-1185">Reference proteome</keyword>
<feature type="domain" description="Serine dehydratase-like alpha subunit" evidence="2">
    <location>
        <begin position="90"/>
        <end position="421"/>
    </location>
</feature>
<dbReference type="PANTHER" id="PTHR30501:SF2">
    <property type="entry name" value="UPF0597 PROTEIN YHAM"/>
    <property type="match status" value="1"/>
</dbReference>
<dbReference type="PANTHER" id="PTHR30501">
    <property type="entry name" value="UPF0597 PROTEIN YHAM"/>
    <property type="match status" value="1"/>
</dbReference>
<dbReference type="InterPro" id="IPR005130">
    <property type="entry name" value="Ser_deHydtase-like_asu"/>
</dbReference>
<sequence length="426" mass="45530">MSLEKGRYQTYIKILEKELLPSLGCTEPIAIAYVAAKAKDVLGKFPDKIITECSGNIIKNAKGVIVPTTGDLKGIKAATLLGTCGGDSSRGLEVLTSVTQTDLKKTRELLDGELCESRILDTKAKLHIIVKMFKDDDYSLVEVIHTHTGIVRIEKNGERLLDLPYDEEDPGEGNINYSTLNLNDIYEFANTVDIKDVEPVLCGQIEYNSAVAEEGLRNNYGENIGSTLIEIYGEDIKVRARAKAAAGSDARMSGCELPVIINSGSGNQGMTVSLPVIEFGKGLGCTQQQIYRALTLSNLIAIYQKSRIGLLSAYCGVVNAAAGAGAGITYLYHGGIEEVSKTITNTLANISGIICDGAKPSCAAKIASSVDAAIIGSTMALKGKQFSPGEGIVKDQVEDTVQAVIRLAKEGMKVTDDVILKIMVEE</sequence>
<dbReference type="HAMAP" id="MF_01845">
    <property type="entry name" value="UPF0597"/>
    <property type="match status" value="1"/>
</dbReference>
<dbReference type="EMBL" id="CP063304">
    <property type="protein sequence ID" value="QOV18613.1"/>
    <property type="molecule type" value="Genomic_DNA"/>
</dbReference>
<dbReference type="GO" id="GO:0019450">
    <property type="term" value="P:L-cysteine catabolic process to pyruvate"/>
    <property type="evidence" value="ECO:0007669"/>
    <property type="project" value="TreeGrafter"/>
</dbReference>
<dbReference type="KEGG" id="bliq:INP51_11440"/>
<evidence type="ECO:0000313" key="3">
    <source>
        <dbReference type="EMBL" id="QOV18613.1"/>
    </source>
</evidence>
<dbReference type="InterPro" id="IPR021144">
    <property type="entry name" value="UPF0597"/>
</dbReference>
<reference evidence="3 4" key="1">
    <citation type="submission" date="2020-10" db="EMBL/GenBank/DDBJ databases">
        <title>Blautia liquoris sp.nov., isolated from the mud in a fermentation cellar used for the production of Chinese strong-flavoured liquor.</title>
        <authorList>
            <person name="Lu L."/>
        </authorList>
    </citation>
    <scope>NUCLEOTIDE SEQUENCE [LARGE SCALE GENOMIC DNA]</scope>
    <source>
        <strain evidence="3 4">LZLJ-3</strain>
    </source>
</reference>
<name>A0A7M2RE65_9FIRM</name>
<accession>A0A7M2RE65</accession>
<proteinExistence type="inferred from homology"/>
<comment type="similarity">
    <text evidence="1">Belongs to the UPF0597 family.</text>
</comment>
<evidence type="ECO:0000259" key="2">
    <source>
        <dbReference type="Pfam" id="PF03313"/>
    </source>
</evidence>
<protein>
    <recommendedName>
        <fullName evidence="1">UPF0597 protein INP51_11440</fullName>
    </recommendedName>
</protein>